<feature type="domain" description="Glycosyltransferase 61 catalytic" evidence="1">
    <location>
        <begin position="141"/>
        <end position="316"/>
    </location>
</feature>
<keyword evidence="3" id="KW-1185">Reference proteome</keyword>
<protein>
    <recommendedName>
        <fullName evidence="1">Glycosyltransferase 61 catalytic domain-containing protein</fullName>
    </recommendedName>
</protein>
<accession>A0ABQ4TL65</accession>
<proteinExistence type="predicted"/>
<name>A0ABQ4TL65_9HYPH</name>
<dbReference type="EMBL" id="BPRA01000006">
    <property type="protein sequence ID" value="GJE55024.1"/>
    <property type="molecule type" value="Genomic_DNA"/>
</dbReference>
<sequence>MTSRLVTELPLGSLCLLPSDRAGWHEFGSAKAIEMPSPSFLGGAGGLDLFTRFAGRTMTMPAHGCAVLTDAYAYGDGLAFIDDHLLLEPSVTASPIDIGAWGFFRDVGPLDGGKRRIDNWSEHPHRLGEAVLLARRSDFVYGHWLLETLPRVRLALRLCSDQAAFVVSASIADYQIEMLEQLGVARERLFPLNPGTAVHCDRLIVPSLAHWSSNVVHDFACETYDTLIADCIARTGQGRAHDRILVTRSSRKRDPRPLFNLAEVESVTRRHGFVTIDPGAVPWWEQIAIFAQASTVVGLSGSGLHNTVYTGDRSHVLVLQPNHSRNFLQTSIAAIRHHRISYLFGESLSAFDRDGSECGYVIDVDLLDHILPTIV</sequence>
<organism evidence="2 3">
    <name type="scientific">Methylobacterium thuringiense</name>
    <dbReference type="NCBI Taxonomy" id="1003091"/>
    <lineage>
        <taxon>Bacteria</taxon>
        <taxon>Pseudomonadati</taxon>
        <taxon>Pseudomonadota</taxon>
        <taxon>Alphaproteobacteria</taxon>
        <taxon>Hyphomicrobiales</taxon>
        <taxon>Methylobacteriaceae</taxon>
        <taxon>Methylobacterium</taxon>
    </lineage>
</organism>
<dbReference type="InterPro" id="IPR049625">
    <property type="entry name" value="Glyco_transf_61_cat"/>
</dbReference>
<evidence type="ECO:0000313" key="2">
    <source>
        <dbReference type="EMBL" id="GJE55024.1"/>
    </source>
</evidence>
<comment type="caution">
    <text evidence="2">The sequence shown here is derived from an EMBL/GenBank/DDBJ whole genome shotgun (WGS) entry which is preliminary data.</text>
</comment>
<reference evidence="2" key="2">
    <citation type="submission" date="2021-08" db="EMBL/GenBank/DDBJ databases">
        <authorList>
            <person name="Tani A."/>
            <person name="Ola A."/>
            <person name="Ogura Y."/>
            <person name="Katsura K."/>
            <person name="Hayashi T."/>
        </authorList>
    </citation>
    <scope>NUCLEOTIDE SEQUENCE</scope>
    <source>
        <strain evidence="2">DSM 23674</strain>
    </source>
</reference>
<dbReference type="Pfam" id="PF04577">
    <property type="entry name" value="Glyco_transf_61"/>
    <property type="match status" value="1"/>
</dbReference>
<gene>
    <name evidence="2" type="ORF">EKPJFOCH_1511</name>
</gene>
<reference evidence="2" key="1">
    <citation type="journal article" date="2021" name="Front. Microbiol.">
        <title>Comprehensive Comparative Genomics and Phenotyping of Methylobacterium Species.</title>
        <authorList>
            <person name="Alessa O."/>
            <person name="Ogura Y."/>
            <person name="Fujitani Y."/>
            <person name="Takami H."/>
            <person name="Hayashi T."/>
            <person name="Sahin N."/>
            <person name="Tani A."/>
        </authorList>
    </citation>
    <scope>NUCLEOTIDE SEQUENCE</scope>
    <source>
        <strain evidence="2">DSM 23674</strain>
    </source>
</reference>
<dbReference type="Proteomes" id="UP001055101">
    <property type="component" value="Unassembled WGS sequence"/>
</dbReference>
<evidence type="ECO:0000313" key="3">
    <source>
        <dbReference type="Proteomes" id="UP001055101"/>
    </source>
</evidence>
<evidence type="ECO:0000259" key="1">
    <source>
        <dbReference type="Pfam" id="PF04577"/>
    </source>
</evidence>